<sequence length="424" mass="50155">MYMKTQKNKKKINIDIPTIHNINNYNVLLLNIPDTDIIHIHAIIENGHIHETKENSGISHLLEHVLVNSWDQCKSYPCLKILYEKGIHCNANSGTDYTQYYVTLTKDNLNEMLDYIITITTKAEIKQKYIDSEINPVINELKEYDNNPENKLLDLIHQNIYCNEGGKNISNCKLQLENLKNIKKQELIKYYNEHYTPEKTTFFVLGNIKKKEIISTLTKLLPNNNVSACLNKVMPCFSNNLESNILYDKWENSKIASCKILYKTKDVLNYIDEIHLNFSLLCLQHVLFHNLRYKKKYIYFLKCNFNIGLCGTIIEIYYNCDLKNIKKCNNLITQIINKYKNRYFSKKIINSSKKMYMIDYSKKKNNIDRIVSFYLNQYLRDKNNLINDKDTKNIILKITKNNIQNIIRQYMNNEIIAYQSKKKM</sequence>
<evidence type="ECO:0000313" key="4">
    <source>
        <dbReference type="EMBL" id="XDO02368.1"/>
    </source>
</evidence>
<feature type="domain" description="Peptidase M16 N-terminal" evidence="2">
    <location>
        <begin position="27"/>
        <end position="164"/>
    </location>
</feature>
<evidence type="ECO:0000256" key="1">
    <source>
        <dbReference type="ARBA" id="ARBA00007261"/>
    </source>
</evidence>
<dbReference type="PANTHER" id="PTHR11851:SF49">
    <property type="entry name" value="MITOCHONDRIAL-PROCESSING PEPTIDASE SUBUNIT ALPHA"/>
    <property type="match status" value="1"/>
</dbReference>
<dbReference type="EMBL" id="PP542043">
    <property type="protein sequence ID" value="XDO02368.1"/>
    <property type="molecule type" value="Genomic_DNA"/>
</dbReference>
<organism evidence="4">
    <name type="scientific">Florenciella sp. virus SA2</name>
    <dbReference type="NCBI Taxonomy" id="3240092"/>
    <lineage>
        <taxon>Viruses</taxon>
    </lineage>
</organism>
<evidence type="ECO:0000259" key="3">
    <source>
        <dbReference type="Pfam" id="PF05193"/>
    </source>
</evidence>
<dbReference type="InterPro" id="IPR011249">
    <property type="entry name" value="Metalloenz_LuxS/M16"/>
</dbReference>
<dbReference type="PANTHER" id="PTHR11851">
    <property type="entry name" value="METALLOPROTEASE"/>
    <property type="match status" value="1"/>
</dbReference>
<dbReference type="Gene3D" id="3.30.830.10">
    <property type="entry name" value="Metalloenzyme, LuxS/M16 peptidase-like"/>
    <property type="match status" value="2"/>
</dbReference>
<dbReference type="Pfam" id="PF00675">
    <property type="entry name" value="Peptidase_M16"/>
    <property type="match status" value="1"/>
</dbReference>
<dbReference type="InterPro" id="IPR011765">
    <property type="entry name" value="Pept_M16_N"/>
</dbReference>
<protein>
    <submittedName>
        <fullName evidence="4">Pitrilysin Family Protein</fullName>
    </submittedName>
</protein>
<dbReference type="InterPro" id="IPR050361">
    <property type="entry name" value="MPP/UQCRC_Complex"/>
</dbReference>
<proteinExistence type="inferred from homology"/>
<dbReference type="GO" id="GO:0046872">
    <property type="term" value="F:metal ion binding"/>
    <property type="evidence" value="ECO:0007669"/>
    <property type="project" value="InterPro"/>
</dbReference>
<accession>A0AB39JE61</accession>
<reference evidence="4" key="1">
    <citation type="submission" date="2024-03" db="EMBL/GenBank/DDBJ databases">
        <title>Eukaryotic viruses encode the ribosomal protein eL40.</title>
        <authorList>
            <person name="Thomy J."/>
            <person name="Schvarcz C.R."/>
            <person name="McBeain K.A."/>
            <person name="Edwards K.F."/>
            <person name="Steward G.F."/>
        </authorList>
    </citation>
    <scope>NUCLEOTIDE SEQUENCE</scope>
    <source>
        <strain evidence="4">FloV-SA2</strain>
    </source>
</reference>
<gene>
    <name evidence="4" type="ORF">FloV-SA2_00553</name>
</gene>
<feature type="domain" description="Peptidase M16 C-terminal" evidence="3">
    <location>
        <begin position="182"/>
        <end position="354"/>
    </location>
</feature>
<dbReference type="Pfam" id="PF05193">
    <property type="entry name" value="Peptidase_M16_C"/>
    <property type="match status" value="1"/>
</dbReference>
<dbReference type="InterPro" id="IPR007863">
    <property type="entry name" value="Peptidase_M16_C"/>
</dbReference>
<name>A0AB39JE61_9VIRU</name>
<dbReference type="SUPFAM" id="SSF63411">
    <property type="entry name" value="LuxS/MPP-like metallohydrolase"/>
    <property type="match status" value="2"/>
</dbReference>
<evidence type="ECO:0000259" key="2">
    <source>
        <dbReference type="Pfam" id="PF00675"/>
    </source>
</evidence>
<comment type="similarity">
    <text evidence="1">Belongs to the peptidase M16 family.</text>
</comment>